<proteinExistence type="predicted"/>
<sequence>MVSIGIGIVLDVKLSSKAMSNVIIGNSDAGIQHNALILKEVLHYFGITSPIIRCFTAFWSVVLKHPQLRLECIMSIGQLADLAHADFELCNRFLLRGQYRFHLI</sequence>
<evidence type="ECO:0000313" key="2">
    <source>
        <dbReference type="Proteomes" id="UP001327560"/>
    </source>
</evidence>
<protein>
    <submittedName>
        <fullName evidence="1">Uncharacterized protein</fullName>
    </submittedName>
</protein>
<name>A0AAQ3QG32_9LILI</name>
<dbReference type="AlphaFoldDB" id="A0AAQ3QG32"/>
<organism evidence="1 2">
    <name type="scientific">Canna indica</name>
    <name type="common">Indian-shot</name>
    <dbReference type="NCBI Taxonomy" id="4628"/>
    <lineage>
        <taxon>Eukaryota</taxon>
        <taxon>Viridiplantae</taxon>
        <taxon>Streptophyta</taxon>
        <taxon>Embryophyta</taxon>
        <taxon>Tracheophyta</taxon>
        <taxon>Spermatophyta</taxon>
        <taxon>Magnoliopsida</taxon>
        <taxon>Liliopsida</taxon>
        <taxon>Zingiberales</taxon>
        <taxon>Cannaceae</taxon>
        <taxon>Canna</taxon>
    </lineage>
</organism>
<evidence type="ECO:0000313" key="1">
    <source>
        <dbReference type="EMBL" id="WOL11556.1"/>
    </source>
</evidence>
<gene>
    <name evidence="1" type="ORF">Cni_G20320</name>
</gene>
<keyword evidence="2" id="KW-1185">Reference proteome</keyword>
<dbReference type="EMBL" id="CP136895">
    <property type="protein sequence ID" value="WOL11556.1"/>
    <property type="molecule type" value="Genomic_DNA"/>
</dbReference>
<reference evidence="1 2" key="1">
    <citation type="submission" date="2023-10" db="EMBL/GenBank/DDBJ databases">
        <title>Chromosome-scale genome assembly provides insights into flower coloration mechanisms of Canna indica.</title>
        <authorList>
            <person name="Li C."/>
        </authorList>
    </citation>
    <scope>NUCLEOTIDE SEQUENCE [LARGE SCALE GENOMIC DNA]</scope>
    <source>
        <tissue evidence="1">Flower</tissue>
    </source>
</reference>
<accession>A0AAQ3QG32</accession>
<dbReference type="Proteomes" id="UP001327560">
    <property type="component" value="Chromosome 6"/>
</dbReference>